<dbReference type="WBParaSite" id="PS1159_v2.g17172.t1">
    <property type="protein sequence ID" value="PS1159_v2.g17172.t1"/>
    <property type="gene ID" value="PS1159_v2.g17172"/>
</dbReference>
<name>A0AC35FG83_9BILA</name>
<protein>
    <submittedName>
        <fullName evidence="2">Nuclear nucleic acid-binding protein C1D</fullName>
    </submittedName>
</protein>
<evidence type="ECO:0000313" key="1">
    <source>
        <dbReference type="Proteomes" id="UP000887580"/>
    </source>
</evidence>
<dbReference type="Proteomes" id="UP000887580">
    <property type="component" value="Unplaced"/>
</dbReference>
<proteinExistence type="predicted"/>
<accession>A0AC35FG83</accession>
<sequence length="160" mass="18401">MSLPPETIATLTNINNSLKKLTKAVKDFTNISYDEHLQRPAIEQAEIYMSAMYATVALAAINEKLQGNDPGINDDLQIEIKRVKKLEARLKEQRDRNLRPRLNQYAAKAFVRNAMFDVNEPTATKNNNGINENVDSREEIEDNEEVQEIEHIKEEKMDEE</sequence>
<evidence type="ECO:0000313" key="2">
    <source>
        <dbReference type="WBParaSite" id="PS1159_v2.g17172.t1"/>
    </source>
</evidence>
<reference evidence="2" key="1">
    <citation type="submission" date="2022-11" db="UniProtKB">
        <authorList>
            <consortium name="WormBaseParasite"/>
        </authorList>
    </citation>
    <scope>IDENTIFICATION</scope>
</reference>
<organism evidence="1 2">
    <name type="scientific">Panagrolaimus sp. PS1159</name>
    <dbReference type="NCBI Taxonomy" id="55785"/>
    <lineage>
        <taxon>Eukaryota</taxon>
        <taxon>Metazoa</taxon>
        <taxon>Ecdysozoa</taxon>
        <taxon>Nematoda</taxon>
        <taxon>Chromadorea</taxon>
        <taxon>Rhabditida</taxon>
        <taxon>Tylenchina</taxon>
        <taxon>Panagrolaimomorpha</taxon>
        <taxon>Panagrolaimoidea</taxon>
        <taxon>Panagrolaimidae</taxon>
        <taxon>Panagrolaimus</taxon>
    </lineage>
</organism>